<dbReference type="EMBL" id="CP133270">
    <property type="protein sequence ID" value="WVX67408.1"/>
    <property type="molecule type" value="Genomic_DNA"/>
</dbReference>
<dbReference type="InterPro" id="IPR029058">
    <property type="entry name" value="AB_hydrolase_fold"/>
</dbReference>
<comment type="similarity">
    <text evidence="1">Belongs to the AB hydrolase superfamily. AB hydrolase 2 family.</text>
</comment>
<name>A0ABZ2C771_9PROT</name>
<evidence type="ECO:0000256" key="2">
    <source>
        <dbReference type="ARBA" id="ARBA00022801"/>
    </source>
</evidence>
<dbReference type="InterPro" id="IPR003140">
    <property type="entry name" value="PLipase/COase/thioEstase"/>
</dbReference>
<feature type="domain" description="Phospholipase/carboxylesterase/thioesterase" evidence="3">
    <location>
        <begin position="1"/>
        <end position="92"/>
    </location>
</feature>
<accession>A0ABZ2C771</accession>
<sequence>MVALDLGLHGKNSPSGIIAYSGAYIPQEKSIPKKTPILLVHGKEDTIVPFQASEMSYDILKGSDVQLHLLEKLNHSIDDRGLDLGLNFIQKNL</sequence>
<dbReference type="Pfam" id="PF02230">
    <property type="entry name" value="Abhydrolase_2"/>
    <property type="match status" value="1"/>
</dbReference>
<dbReference type="GO" id="GO:0016787">
    <property type="term" value="F:hydrolase activity"/>
    <property type="evidence" value="ECO:0007669"/>
    <property type="project" value="UniProtKB-KW"/>
</dbReference>
<organism evidence="4 5">
    <name type="scientific">Candidatus Bealeia paramacronuclearis</name>
    <dbReference type="NCBI Taxonomy" id="1921001"/>
    <lineage>
        <taxon>Bacteria</taxon>
        <taxon>Pseudomonadati</taxon>
        <taxon>Pseudomonadota</taxon>
        <taxon>Alphaproteobacteria</taxon>
        <taxon>Holosporales</taxon>
        <taxon>Holosporaceae</taxon>
        <taxon>Candidatus Bealeia</taxon>
    </lineage>
</organism>
<gene>
    <name evidence="4" type="ORF">Bealeia1_01610</name>
</gene>
<dbReference type="PANTHER" id="PTHR10655:SF17">
    <property type="entry name" value="LYSOPHOSPHOLIPASE-LIKE PROTEIN 1"/>
    <property type="match status" value="1"/>
</dbReference>
<evidence type="ECO:0000256" key="1">
    <source>
        <dbReference type="ARBA" id="ARBA00006499"/>
    </source>
</evidence>
<dbReference type="Proteomes" id="UP001330434">
    <property type="component" value="Chromosome"/>
</dbReference>
<proteinExistence type="inferred from homology"/>
<keyword evidence="5" id="KW-1185">Reference proteome</keyword>
<dbReference type="PANTHER" id="PTHR10655">
    <property type="entry name" value="LYSOPHOSPHOLIPASE-RELATED"/>
    <property type="match status" value="1"/>
</dbReference>
<evidence type="ECO:0000259" key="3">
    <source>
        <dbReference type="Pfam" id="PF02230"/>
    </source>
</evidence>
<dbReference type="SUPFAM" id="SSF53474">
    <property type="entry name" value="alpha/beta-Hydrolases"/>
    <property type="match status" value="1"/>
</dbReference>
<reference evidence="4 5" key="1">
    <citation type="journal article" date="2024" name="Environ. Microbiol.">
        <title>Novel evolutionary insights on the interactions of the Holosporales (Alphaproteobacteria) with eukaryotic hosts from comparative genomics.</title>
        <authorList>
            <person name="Giovannini M."/>
            <person name="Petroni G."/>
            <person name="Castelli M."/>
        </authorList>
    </citation>
    <scope>NUCLEOTIDE SEQUENCE [LARGE SCALE GENOMIC DNA]</scope>
    <source>
        <strain evidence="4 5">US_Bl 15I1</strain>
    </source>
</reference>
<protein>
    <submittedName>
        <fullName evidence="4">Alpha/beta hydrolase family protein</fullName>
    </submittedName>
</protein>
<evidence type="ECO:0000313" key="4">
    <source>
        <dbReference type="EMBL" id="WVX67408.1"/>
    </source>
</evidence>
<dbReference type="InterPro" id="IPR050565">
    <property type="entry name" value="LYPA1-2/EST-like"/>
</dbReference>
<dbReference type="Gene3D" id="3.40.50.1820">
    <property type="entry name" value="alpha/beta hydrolase"/>
    <property type="match status" value="1"/>
</dbReference>
<keyword evidence="2 4" id="KW-0378">Hydrolase</keyword>
<evidence type="ECO:0000313" key="5">
    <source>
        <dbReference type="Proteomes" id="UP001330434"/>
    </source>
</evidence>